<dbReference type="RefSeq" id="WP_169664204.1">
    <property type="nucleotide sequence ID" value="NZ_CP076132.1"/>
</dbReference>
<evidence type="ECO:0000313" key="2">
    <source>
        <dbReference type="Proteomes" id="UP000678679"/>
    </source>
</evidence>
<dbReference type="Proteomes" id="UP000678679">
    <property type="component" value="Chromosome 1"/>
</dbReference>
<name>A0AAX1NBQ5_9BACT</name>
<dbReference type="Pfam" id="PF11306">
    <property type="entry name" value="DUF3108"/>
    <property type="match status" value="1"/>
</dbReference>
<sequence length="288" mass="33325">MNIDKNNIKLTLSSFYVILGLSTLLTSKTFSQTITNTRYEQPPIKSDIEFEKGEMLTYVAGYAMFDAGQAVVKLDKNTHEVNGQECYKVDVTGKSIGVFGFTMKIRDLWQSYFNTETLYPAQFNRDILEGSYTLIEQLDFDQENGKVDAMWHKKEDPPKKNYKEYEMQPNTHDVISGYYYLRTIDYDQLVKGDTITMNAFWENEGYDFNIIYLGKEKVYTKFGRIESFVMSPIMPENQLFSGTHPIKFWVSDDVNRIPLKIQAELIVGAVNVDVVKYKGLKQKLKKAK</sequence>
<dbReference type="InterPro" id="IPR021457">
    <property type="entry name" value="DUF3108"/>
</dbReference>
<evidence type="ECO:0000313" key="1">
    <source>
        <dbReference type="EMBL" id="QWG03098.1"/>
    </source>
</evidence>
<proteinExistence type="predicted"/>
<dbReference type="EMBL" id="CP076132">
    <property type="protein sequence ID" value="QWG03098.1"/>
    <property type="molecule type" value="Genomic_DNA"/>
</dbReference>
<accession>A0AAX1NBQ5</accession>
<reference evidence="1 2" key="1">
    <citation type="submission" date="2021-05" db="EMBL/GenBank/DDBJ databases">
        <title>Comparative genomic studies on the polysaccharide-degrading batcterial strains of the Flammeovirga genus.</title>
        <authorList>
            <person name="Zewei F."/>
            <person name="Zheng Z."/>
            <person name="Yu L."/>
            <person name="Ruyue G."/>
            <person name="Yanhong M."/>
            <person name="Yuanyuan C."/>
            <person name="Jingyan G."/>
            <person name="Wenjun H."/>
        </authorList>
    </citation>
    <scope>NUCLEOTIDE SEQUENCE [LARGE SCALE GENOMIC DNA]</scope>
    <source>
        <strain evidence="1 2">NBRC:100898</strain>
    </source>
</reference>
<organism evidence="1 2">
    <name type="scientific">Flammeovirga yaeyamensis</name>
    <dbReference type="NCBI Taxonomy" id="367791"/>
    <lineage>
        <taxon>Bacteria</taxon>
        <taxon>Pseudomonadati</taxon>
        <taxon>Bacteroidota</taxon>
        <taxon>Cytophagia</taxon>
        <taxon>Cytophagales</taxon>
        <taxon>Flammeovirgaceae</taxon>
        <taxon>Flammeovirga</taxon>
    </lineage>
</organism>
<gene>
    <name evidence="1" type="ORF">KMW28_05830</name>
</gene>
<protein>
    <submittedName>
        <fullName evidence="1">DUF3108 domain-containing protein</fullName>
    </submittedName>
</protein>
<dbReference type="AlphaFoldDB" id="A0AAX1NBQ5"/>
<dbReference type="KEGG" id="fya:KMW28_05830"/>
<keyword evidence="2" id="KW-1185">Reference proteome</keyword>